<dbReference type="AlphaFoldDB" id="V6JFC6"/>
<dbReference type="InterPro" id="IPR010640">
    <property type="entry name" value="Low_temperature_requirement_A"/>
</dbReference>
<dbReference type="Proteomes" id="UP000017984">
    <property type="component" value="Chromosome"/>
</dbReference>
<dbReference type="HOGENOM" id="CLU_2720714_0_0_11"/>
<sequence>MFVVAVTQVASLLHADHRRPGGGRAAVVLIPIIWTWGGTTMHANTHDLERAFERLGAFAVGLCGLFMALALP</sequence>
<accession>V6JFC6</accession>
<protein>
    <submittedName>
        <fullName evidence="2">Uncharacterized protein</fullName>
    </submittedName>
</protein>
<feature type="transmembrane region" description="Helical" evidence="1">
    <location>
        <begin position="25"/>
        <end position="43"/>
    </location>
</feature>
<dbReference type="PATRIC" id="fig|1352936.5.peg.9410"/>
<comment type="caution">
    <text evidence="2">The sequence shown here is derived from an EMBL/GenBank/DDBJ whole genome shotgun (WGS) entry which is preliminary data.</text>
</comment>
<dbReference type="EMBL" id="AWQX01000391">
    <property type="protein sequence ID" value="EST18535.1"/>
    <property type="molecule type" value="Genomic_DNA"/>
</dbReference>
<keyword evidence="1" id="KW-1133">Transmembrane helix</keyword>
<keyword evidence="1" id="KW-0812">Transmembrane</keyword>
<evidence type="ECO:0000313" key="3">
    <source>
        <dbReference type="Proteomes" id="UP000017984"/>
    </source>
</evidence>
<name>V6JFC6_STRRC</name>
<feature type="transmembrane region" description="Helical" evidence="1">
    <location>
        <begin position="55"/>
        <end position="71"/>
    </location>
</feature>
<dbReference type="Pfam" id="PF06772">
    <property type="entry name" value="LtrA"/>
    <property type="match status" value="1"/>
</dbReference>
<organism evidence="2 3">
    <name type="scientific">Streptomyces roseochromogenus subsp. oscitans DS 12.976</name>
    <dbReference type="NCBI Taxonomy" id="1352936"/>
    <lineage>
        <taxon>Bacteria</taxon>
        <taxon>Bacillati</taxon>
        <taxon>Actinomycetota</taxon>
        <taxon>Actinomycetes</taxon>
        <taxon>Kitasatosporales</taxon>
        <taxon>Streptomycetaceae</taxon>
        <taxon>Streptomyces</taxon>
    </lineage>
</organism>
<proteinExistence type="predicted"/>
<keyword evidence="3" id="KW-1185">Reference proteome</keyword>
<keyword evidence="1" id="KW-0472">Membrane</keyword>
<reference evidence="2 3" key="1">
    <citation type="journal article" date="2014" name="Genome Announc.">
        <title>Draft Genome Sequence of Streptomyces roseochromogenes subsp. oscitans DS 12.976, Producer of the Aminocoumarin Antibiotic Clorobiocin.</title>
        <authorList>
            <person name="Ruckert C."/>
            <person name="Kalinowski J."/>
            <person name="Heide L."/>
            <person name="Apel A.K."/>
        </authorList>
    </citation>
    <scope>NUCLEOTIDE SEQUENCE [LARGE SCALE GENOMIC DNA]</scope>
    <source>
        <strain evidence="2 3">DS 12.976</strain>
    </source>
</reference>
<gene>
    <name evidence="2" type="ORF">M878_45275</name>
</gene>
<evidence type="ECO:0000313" key="2">
    <source>
        <dbReference type="EMBL" id="EST18535.1"/>
    </source>
</evidence>
<evidence type="ECO:0000256" key="1">
    <source>
        <dbReference type="SAM" id="Phobius"/>
    </source>
</evidence>